<sequence length="75" mass="8928">NKVIFLKTAEMVPCDVVPDTGPEDTLNAAEEERTIEKARKILDQMEEDWENDHGTIELRDKFHLLRYYLDRLPRR</sequence>
<gene>
    <name evidence="1" type="ORF">GXY80_12520</name>
</gene>
<reference evidence="1" key="1">
    <citation type="journal article" date="2020" name="Biotechnol. Biofuels">
        <title>New insights from the biogas microbiome by comprehensive genome-resolved metagenomics of nearly 1600 species originating from multiple anaerobic digesters.</title>
        <authorList>
            <person name="Campanaro S."/>
            <person name="Treu L."/>
            <person name="Rodriguez-R L.M."/>
            <person name="Kovalovszki A."/>
            <person name="Ziels R.M."/>
            <person name="Maus I."/>
            <person name="Zhu X."/>
            <person name="Kougias P.G."/>
            <person name="Basile A."/>
            <person name="Luo G."/>
            <person name="Schluter A."/>
            <person name="Konstantinidis K.T."/>
            <person name="Angelidaki I."/>
        </authorList>
    </citation>
    <scope>NUCLEOTIDE SEQUENCE</scope>
    <source>
        <strain evidence="1">AS06rmzACSIP_7</strain>
    </source>
</reference>
<proteinExistence type="predicted"/>
<evidence type="ECO:0000313" key="2">
    <source>
        <dbReference type="Proteomes" id="UP000777265"/>
    </source>
</evidence>
<organism evidence="1 2">
    <name type="scientific">Syntrophorhabdus aromaticivorans</name>
    <dbReference type="NCBI Taxonomy" id="328301"/>
    <lineage>
        <taxon>Bacteria</taxon>
        <taxon>Pseudomonadati</taxon>
        <taxon>Thermodesulfobacteriota</taxon>
        <taxon>Syntrophorhabdia</taxon>
        <taxon>Syntrophorhabdales</taxon>
        <taxon>Syntrophorhabdaceae</taxon>
        <taxon>Syntrophorhabdus</taxon>
    </lineage>
</organism>
<reference evidence="1" key="2">
    <citation type="submission" date="2020-01" db="EMBL/GenBank/DDBJ databases">
        <authorList>
            <person name="Campanaro S."/>
        </authorList>
    </citation>
    <scope>NUCLEOTIDE SEQUENCE</scope>
    <source>
        <strain evidence="1">AS06rmzACSIP_7</strain>
    </source>
</reference>
<dbReference type="EMBL" id="JAAYEE010000230">
    <property type="protein sequence ID" value="NLW36279.1"/>
    <property type="molecule type" value="Genomic_DNA"/>
</dbReference>
<name>A0A971M6K3_9BACT</name>
<comment type="caution">
    <text evidence="1">The sequence shown here is derived from an EMBL/GenBank/DDBJ whole genome shotgun (WGS) entry which is preliminary data.</text>
</comment>
<protein>
    <submittedName>
        <fullName evidence="1">Uncharacterized protein</fullName>
    </submittedName>
</protein>
<dbReference type="AlphaFoldDB" id="A0A971M6K3"/>
<accession>A0A971M6K3</accession>
<dbReference type="Proteomes" id="UP000777265">
    <property type="component" value="Unassembled WGS sequence"/>
</dbReference>
<feature type="non-terminal residue" evidence="1">
    <location>
        <position position="1"/>
    </location>
</feature>
<evidence type="ECO:0000313" key="1">
    <source>
        <dbReference type="EMBL" id="NLW36279.1"/>
    </source>
</evidence>